<dbReference type="PANTHER" id="PTHR43479">
    <property type="entry name" value="ACREF/ENVCD OPERON REPRESSOR-RELATED"/>
    <property type="match status" value="1"/>
</dbReference>
<evidence type="ECO:0000256" key="1">
    <source>
        <dbReference type="ARBA" id="ARBA00023125"/>
    </source>
</evidence>
<dbReference type="EMBL" id="WSFT01000050">
    <property type="protein sequence ID" value="MBS4539421.1"/>
    <property type="molecule type" value="Genomic_DNA"/>
</dbReference>
<organism evidence="4 5">
    <name type="scientific">Anaeromonas frigoriresistens</name>
    <dbReference type="NCBI Taxonomy" id="2683708"/>
    <lineage>
        <taxon>Bacteria</taxon>
        <taxon>Bacillati</taxon>
        <taxon>Bacillota</taxon>
        <taxon>Tissierellia</taxon>
        <taxon>Tissierellales</taxon>
        <taxon>Thermohalobacteraceae</taxon>
        <taxon>Anaeromonas</taxon>
    </lineage>
</organism>
<evidence type="ECO:0000259" key="3">
    <source>
        <dbReference type="PROSITE" id="PS50977"/>
    </source>
</evidence>
<dbReference type="Proteomes" id="UP000724672">
    <property type="component" value="Unassembled WGS sequence"/>
</dbReference>
<dbReference type="AlphaFoldDB" id="A0A942Z7C6"/>
<gene>
    <name evidence="4" type="ORF">GOQ27_13170</name>
</gene>
<proteinExistence type="predicted"/>
<dbReference type="GO" id="GO:0003677">
    <property type="term" value="F:DNA binding"/>
    <property type="evidence" value="ECO:0007669"/>
    <property type="project" value="UniProtKB-UniRule"/>
</dbReference>
<comment type="caution">
    <text evidence="4">The sequence shown here is derived from an EMBL/GenBank/DDBJ whole genome shotgun (WGS) entry which is preliminary data.</text>
</comment>
<feature type="domain" description="HTH tetR-type" evidence="3">
    <location>
        <begin position="3"/>
        <end position="63"/>
    </location>
</feature>
<evidence type="ECO:0000313" key="5">
    <source>
        <dbReference type="Proteomes" id="UP000724672"/>
    </source>
</evidence>
<reference evidence="4" key="1">
    <citation type="submission" date="2019-12" db="EMBL/GenBank/DDBJ databases">
        <title>Clostridiaceae gen. nov. sp. nov., isolated from sediment in Xinjiang, China.</title>
        <authorList>
            <person name="Zhang R."/>
        </authorList>
    </citation>
    <scope>NUCLEOTIDE SEQUENCE</scope>
    <source>
        <strain evidence="4">D2Q-11</strain>
    </source>
</reference>
<feature type="DNA-binding region" description="H-T-H motif" evidence="2">
    <location>
        <begin position="26"/>
        <end position="45"/>
    </location>
</feature>
<dbReference type="InterPro" id="IPR001647">
    <property type="entry name" value="HTH_TetR"/>
</dbReference>
<name>A0A942Z7C6_9FIRM</name>
<accession>A0A942Z7C6</accession>
<evidence type="ECO:0000313" key="4">
    <source>
        <dbReference type="EMBL" id="MBS4539421.1"/>
    </source>
</evidence>
<dbReference type="InterPro" id="IPR009057">
    <property type="entry name" value="Homeodomain-like_sf"/>
</dbReference>
<evidence type="ECO:0000256" key="2">
    <source>
        <dbReference type="PROSITE-ProRule" id="PRU00335"/>
    </source>
</evidence>
<dbReference type="InterPro" id="IPR039532">
    <property type="entry name" value="TetR_C_Firmicutes"/>
</dbReference>
<dbReference type="Pfam" id="PF00440">
    <property type="entry name" value="TetR_N"/>
    <property type="match status" value="1"/>
</dbReference>
<keyword evidence="1 2" id="KW-0238">DNA-binding</keyword>
<dbReference type="Gene3D" id="1.10.357.10">
    <property type="entry name" value="Tetracycline Repressor, domain 2"/>
    <property type="match status" value="1"/>
</dbReference>
<dbReference type="SUPFAM" id="SSF46689">
    <property type="entry name" value="Homeodomain-like"/>
    <property type="match status" value="1"/>
</dbReference>
<keyword evidence="5" id="KW-1185">Reference proteome</keyword>
<dbReference type="PANTHER" id="PTHR43479:SF7">
    <property type="entry name" value="TETR-FAMILY TRANSCRIPTIONAL REGULATOR"/>
    <property type="match status" value="1"/>
</dbReference>
<dbReference type="Pfam" id="PF14278">
    <property type="entry name" value="TetR_C_8"/>
    <property type="match status" value="1"/>
</dbReference>
<protein>
    <submittedName>
        <fullName evidence="4">TetR/AcrR family transcriptional regulator</fullName>
    </submittedName>
</protein>
<dbReference type="PROSITE" id="PS50977">
    <property type="entry name" value="HTH_TETR_2"/>
    <property type="match status" value="1"/>
</dbReference>
<dbReference type="InterPro" id="IPR050624">
    <property type="entry name" value="HTH-type_Tx_Regulator"/>
</dbReference>
<sequence>MMQITKKALAKSLKKQMQTKPLAKITVNDIVRECGLNRRTLYYYFNDIYDLLEWIFKTELKEVLGENKTYSSWQKGFLEIFKYLHENKKMVLNTYNSIDRDILENHLYNESFNIILEVVNELAKELKVSDKDKRYVTNFYKIALVGIIIDWIKNNMIEDIEEIVNNLDKIISGEIYRALLKYDKLKVCK</sequence>